<dbReference type="Pfam" id="PF01400">
    <property type="entry name" value="Astacin"/>
    <property type="match status" value="1"/>
</dbReference>
<feature type="compositionally biased region" description="Gly residues" evidence="13">
    <location>
        <begin position="65"/>
        <end position="74"/>
    </location>
</feature>
<dbReference type="SMART" id="SM00254">
    <property type="entry name" value="ShKT"/>
    <property type="match status" value="1"/>
</dbReference>
<dbReference type="Proteomes" id="UP000887572">
    <property type="component" value="Unplaced"/>
</dbReference>
<dbReference type="Gene3D" id="1.10.10.1940">
    <property type="match status" value="1"/>
</dbReference>
<evidence type="ECO:0000256" key="5">
    <source>
        <dbReference type="ARBA" id="ARBA00022801"/>
    </source>
</evidence>
<evidence type="ECO:0000256" key="1">
    <source>
        <dbReference type="ARBA" id="ARBA00002657"/>
    </source>
</evidence>
<evidence type="ECO:0000313" key="16">
    <source>
        <dbReference type="Proteomes" id="UP000887572"/>
    </source>
</evidence>
<dbReference type="FunFam" id="1.10.10.1940:FF:000002">
    <property type="entry name" value="PHAryngeal gland Toxin-related"/>
    <property type="match status" value="1"/>
</dbReference>
<dbReference type="Gene3D" id="3.40.390.10">
    <property type="entry name" value="Collagenase (Catalytic Domain)"/>
    <property type="match status" value="1"/>
</dbReference>
<dbReference type="InterPro" id="IPR024079">
    <property type="entry name" value="MetalloPept_cat_dom_sf"/>
</dbReference>
<comment type="caution">
    <text evidence="10">Lacks conserved residue(s) required for the propagation of feature annotation.</text>
</comment>
<dbReference type="GO" id="GO:0008270">
    <property type="term" value="F:zinc ion binding"/>
    <property type="evidence" value="ECO:0007669"/>
    <property type="project" value="UniProtKB-UniRule"/>
</dbReference>
<evidence type="ECO:0000256" key="12">
    <source>
        <dbReference type="RuleBase" id="RU361183"/>
    </source>
</evidence>
<feature type="region of interest" description="Disordered" evidence="13">
    <location>
        <begin position="561"/>
        <end position="601"/>
    </location>
</feature>
<feature type="compositionally biased region" description="Low complexity" evidence="13">
    <location>
        <begin position="431"/>
        <end position="442"/>
    </location>
</feature>
<dbReference type="InterPro" id="IPR001506">
    <property type="entry name" value="Peptidase_M12A"/>
</dbReference>
<feature type="binding site" evidence="11">
    <location>
        <position position="279"/>
    </location>
    <ligand>
        <name>Zn(2+)</name>
        <dbReference type="ChEBI" id="CHEBI:29105"/>
        <note>catalytic</note>
    </ligand>
</feature>
<reference evidence="17" key="1">
    <citation type="submission" date="2022-11" db="UniProtKB">
        <authorList>
            <consortium name="WormBaseParasite"/>
        </authorList>
    </citation>
    <scope>IDENTIFICATION</scope>
</reference>
<name>A0A914I489_GLORO</name>
<evidence type="ECO:0000256" key="6">
    <source>
        <dbReference type="ARBA" id="ARBA00022833"/>
    </source>
</evidence>
<feature type="compositionally biased region" description="Acidic residues" evidence="13">
    <location>
        <begin position="577"/>
        <end position="591"/>
    </location>
</feature>
<keyword evidence="9 10" id="KW-1015">Disulfide bond</keyword>
<feature type="compositionally biased region" description="Polar residues" evidence="13">
    <location>
        <begin position="400"/>
        <end position="409"/>
    </location>
</feature>
<evidence type="ECO:0000256" key="7">
    <source>
        <dbReference type="ARBA" id="ARBA00023049"/>
    </source>
</evidence>
<protein>
    <recommendedName>
        <fullName evidence="12">Metalloendopeptidase</fullName>
        <ecNumber evidence="12">3.4.24.-</ecNumber>
    </recommendedName>
</protein>
<feature type="binding site" evidence="11">
    <location>
        <position position="273"/>
    </location>
    <ligand>
        <name>Zn(2+)</name>
        <dbReference type="ChEBI" id="CHEBI:29105"/>
        <note>catalytic</note>
    </ligand>
</feature>
<dbReference type="GO" id="GO:0006508">
    <property type="term" value="P:proteolysis"/>
    <property type="evidence" value="ECO:0007669"/>
    <property type="project" value="UniProtKB-KW"/>
</dbReference>
<feature type="active site" evidence="11">
    <location>
        <position position="270"/>
    </location>
</feature>
<dbReference type="WBParaSite" id="Gr19_v10_g6668.t2">
    <property type="protein sequence ID" value="Gr19_v10_g6668.t2"/>
    <property type="gene ID" value="Gr19_v10_g6668"/>
</dbReference>
<comment type="function">
    <text evidence="1">Metalloprotease.</text>
</comment>
<evidence type="ECO:0000256" key="2">
    <source>
        <dbReference type="ARBA" id="ARBA00022670"/>
    </source>
</evidence>
<feature type="region of interest" description="Disordered" evidence="13">
    <location>
        <begin position="392"/>
        <end position="517"/>
    </location>
</feature>
<keyword evidence="2 11" id="KW-0645">Protease</keyword>
<organism evidence="16 17">
    <name type="scientific">Globodera rostochiensis</name>
    <name type="common">Golden nematode worm</name>
    <name type="synonym">Heterodera rostochiensis</name>
    <dbReference type="NCBI Taxonomy" id="31243"/>
    <lineage>
        <taxon>Eukaryota</taxon>
        <taxon>Metazoa</taxon>
        <taxon>Ecdysozoa</taxon>
        <taxon>Nematoda</taxon>
        <taxon>Chromadorea</taxon>
        <taxon>Rhabditida</taxon>
        <taxon>Tylenchina</taxon>
        <taxon>Tylenchomorpha</taxon>
        <taxon>Tylenchoidea</taxon>
        <taxon>Heteroderidae</taxon>
        <taxon>Heteroderinae</taxon>
        <taxon>Globodera</taxon>
    </lineage>
</organism>
<evidence type="ECO:0000256" key="10">
    <source>
        <dbReference type="PROSITE-ProRule" id="PRU01005"/>
    </source>
</evidence>
<dbReference type="Pfam" id="PF01549">
    <property type="entry name" value="ShK"/>
    <property type="match status" value="1"/>
</dbReference>
<comment type="cofactor">
    <cofactor evidence="11 12">
        <name>Zn(2+)</name>
        <dbReference type="ChEBI" id="CHEBI:29105"/>
    </cofactor>
    <text evidence="11 12">Binds 1 zinc ion per subunit.</text>
</comment>
<dbReference type="SUPFAM" id="SSF55486">
    <property type="entry name" value="Metalloproteases ('zincins'), catalytic domain"/>
    <property type="match status" value="1"/>
</dbReference>
<dbReference type="GO" id="GO:0004222">
    <property type="term" value="F:metalloendopeptidase activity"/>
    <property type="evidence" value="ECO:0007669"/>
    <property type="project" value="UniProtKB-UniRule"/>
</dbReference>
<dbReference type="SMART" id="SM00235">
    <property type="entry name" value="ZnMc"/>
    <property type="match status" value="1"/>
</dbReference>
<keyword evidence="6 11" id="KW-0862">Zinc</keyword>
<evidence type="ECO:0000256" key="11">
    <source>
        <dbReference type="PROSITE-ProRule" id="PRU01211"/>
    </source>
</evidence>
<dbReference type="EC" id="3.4.24.-" evidence="12"/>
<keyword evidence="16" id="KW-1185">Reference proteome</keyword>
<evidence type="ECO:0000259" key="15">
    <source>
        <dbReference type="PROSITE" id="PS51864"/>
    </source>
</evidence>
<dbReference type="PANTHER" id="PTHR10127:SF829">
    <property type="entry name" value="ZINC METALLOPROTEINASE NAS-6"/>
    <property type="match status" value="1"/>
</dbReference>
<keyword evidence="4" id="KW-0732">Signal</keyword>
<keyword evidence="7 11" id="KW-0482">Metalloprotease</keyword>
<feature type="binding site" evidence="11">
    <location>
        <position position="269"/>
    </location>
    <ligand>
        <name>Zn(2+)</name>
        <dbReference type="ChEBI" id="CHEBI:29105"/>
        <note>catalytic</note>
    </ligand>
</feature>
<evidence type="ECO:0000256" key="4">
    <source>
        <dbReference type="ARBA" id="ARBA00022729"/>
    </source>
</evidence>
<evidence type="ECO:0000256" key="13">
    <source>
        <dbReference type="SAM" id="MobiDB-lite"/>
    </source>
</evidence>
<dbReference type="PRINTS" id="PR00480">
    <property type="entry name" value="ASTACIN"/>
</dbReference>
<dbReference type="PROSITE" id="PS51670">
    <property type="entry name" value="SHKT"/>
    <property type="match status" value="1"/>
</dbReference>
<feature type="compositionally biased region" description="Acidic residues" evidence="13">
    <location>
        <begin position="488"/>
        <end position="498"/>
    </location>
</feature>
<dbReference type="InterPro" id="IPR006026">
    <property type="entry name" value="Peptidase_Metallo"/>
</dbReference>
<accession>A0A914I489</accession>
<keyword evidence="3 11" id="KW-0479">Metal-binding</keyword>
<keyword evidence="8" id="KW-0865">Zymogen</keyword>
<feature type="disulfide bond" evidence="10">
    <location>
        <begin position="519"/>
        <end position="553"/>
    </location>
</feature>
<dbReference type="InterPro" id="IPR003582">
    <property type="entry name" value="ShKT_dom"/>
</dbReference>
<evidence type="ECO:0000259" key="14">
    <source>
        <dbReference type="PROSITE" id="PS51670"/>
    </source>
</evidence>
<evidence type="ECO:0000256" key="8">
    <source>
        <dbReference type="ARBA" id="ARBA00023145"/>
    </source>
</evidence>
<dbReference type="CDD" id="cd04280">
    <property type="entry name" value="ZnMc_astacin_like"/>
    <property type="match status" value="1"/>
</dbReference>
<evidence type="ECO:0000256" key="3">
    <source>
        <dbReference type="ARBA" id="ARBA00022723"/>
    </source>
</evidence>
<evidence type="ECO:0000256" key="9">
    <source>
        <dbReference type="ARBA" id="ARBA00023157"/>
    </source>
</evidence>
<keyword evidence="5 11" id="KW-0378">Hydrolase</keyword>
<sequence>MFLLCQIAVGHQQHFLSVRNSMFSSSNAGGGGGTSAMAGGGAVAQLLTNSPEAHNLYGHFSMPEAGGGGGGGMQQKGLRSDSRPGDDQKSRAALLPASTPITQEESGARHFLVDATKSAVGHHSAEAYAEMKPPIPPSTPIVKEPAWLRSGKFQGDIDGVDEHLLRQLQDPTIQFNALRNRQLIWPRGVIPYELDLAFSLSEARLLQRVFRTYRRRTFGCIRFRPRRSGEADYLNIVKGIGCYSQVGKTGGKQELSLGRGCLFNETITHELMHSLGFWHEHSRADRDEHIMIRWANILPGMLYCFNIVLMDCLTGMDSQFDIVSSAIQDTLGEPYDYRSIMHYGSSAFSRNGRNTLEAVVDEFTNIIGTVMELSEMDVAKIMKLYRCRRHESAKGDGDSLPSSTGSRSNIVPWRKRKTLSDRHLSDNHNQSPPSSSSSSTRRPPMPFVDVDDEDGGADTAVPTGNEDTEFGVPRIFSTTTRRSTTTAVEEEDESDEEQSTQSSLAASSASRRRRGGGHCRDHFLDCPQFRDYCKRISFYFIMRSYCPHTCGRCSSDGAAPAARARARAAVEERTVEADDDENNENGEEEEEGERHSKRKRR</sequence>
<feature type="compositionally biased region" description="Low complexity" evidence="13">
    <location>
        <begin position="477"/>
        <end position="487"/>
    </location>
</feature>
<feature type="compositionally biased region" description="Basic and acidic residues" evidence="13">
    <location>
        <begin position="78"/>
        <end position="90"/>
    </location>
</feature>
<proteinExistence type="predicted"/>
<feature type="region of interest" description="Disordered" evidence="13">
    <location>
        <begin position="59"/>
        <end position="100"/>
    </location>
</feature>
<feature type="domain" description="ShKT" evidence="14">
    <location>
        <begin position="519"/>
        <end position="553"/>
    </location>
</feature>
<evidence type="ECO:0000313" key="17">
    <source>
        <dbReference type="WBParaSite" id="Gr19_v10_g6668.t2"/>
    </source>
</evidence>
<dbReference type="AlphaFoldDB" id="A0A914I489"/>
<feature type="compositionally biased region" description="Low complexity" evidence="13">
    <location>
        <begin position="499"/>
        <end position="509"/>
    </location>
</feature>
<feature type="domain" description="Peptidase M12A" evidence="15">
    <location>
        <begin position="176"/>
        <end position="388"/>
    </location>
</feature>
<dbReference type="InterPro" id="IPR034035">
    <property type="entry name" value="Astacin-like_dom"/>
</dbReference>
<dbReference type="PROSITE" id="PS51864">
    <property type="entry name" value="ASTACIN"/>
    <property type="match status" value="1"/>
</dbReference>
<dbReference type="PANTHER" id="PTHR10127">
    <property type="entry name" value="DISCOIDIN, CUB, EGF, LAMININ , AND ZINC METALLOPROTEASE DOMAIN CONTAINING"/>
    <property type="match status" value="1"/>
</dbReference>